<gene>
    <name evidence="2" type="ORF">LJ657_33565</name>
</gene>
<dbReference type="AlphaFoldDB" id="A0A9Q3Z7Q4"/>
<dbReference type="InterPro" id="IPR014748">
    <property type="entry name" value="Enoyl-CoA_hydra_C"/>
</dbReference>
<comment type="caution">
    <text evidence="2">The sequence shown here is derived from an EMBL/GenBank/DDBJ whole genome shotgun (WGS) entry which is preliminary data.</text>
</comment>
<dbReference type="Gene3D" id="1.10.12.10">
    <property type="entry name" value="Lyase 2-enoyl-coa Hydratase, Chain A, domain 2"/>
    <property type="match status" value="1"/>
</dbReference>
<dbReference type="InterPro" id="IPR029045">
    <property type="entry name" value="ClpP/crotonase-like_dom_sf"/>
</dbReference>
<dbReference type="Proteomes" id="UP001108029">
    <property type="component" value="Unassembled WGS sequence"/>
</dbReference>
<dbReference type="EMBL" id="JAJSBI010000021">
    <property type="protein sequence ID" value="MCD9878456.1"/>
    <property type="molecule type" value="Genomic_DNA"/>
</dbReference>
<evidence type="ECO:0008006" key="4">
    <source>
        <dbReference type="Google" id="ProtNLM"/>
    </source>
</evidence>
<evidence type="ECO:0000313" key="2">
    <source>
        <dbReference type="EMBL" id="MCD9878456.1"/>
    </source>
</evidence>
<dbReference type="SUPFAM" id="SSF52096">
    <property type="entry name" value="ClpP/crotonase"/>
    <property type="match status" value="1"/>
</dbReference>
<reference evidence="2" key="1">
    <citation type="submission" date="2021-12" db="EMBL/GenBank/DDBJ databases">
        <authorList>
            <person name="Lee J.-H."/>
            <person name="Kim S.-B."/>
        </authorList>
    </citation>
    <scope>NUCLEOTIDE SEQUENCE</scope>
    <source>
        <strain evidence="2">NR30</strain>
    </source>
</reference>
<sequence>MKLGYHLGYWQSGPPEGALEAARLAEELGLDSLRTALGTEREGPSHLFGTADFAARVAAFREKRRPDFSGR</sequence>
<evidence type="ECO:0000256" key="1">
    <source>
        <dbReference type="ARBA" id="ARBA00005254"/>
    </source>
</evidence>
<proteinExistence type="inferred from homology"/>
<comment type="similarity">
    <text evidence="1">Belongs to the enoyl-CoA hydratase/isomerase family.</text>
</comment>
<organism evidence="2 3">
    <name type="scientific">Streptomyces guryensis</name>
    <dbReference type="NCBI Taxonomy" id="2886947"/>
    <lineage>
        <taxon>Bacteria</taxon>
        <taxon>Bacillati</taxon>
        <taxon>Actinomycetota</taxon>
        <taxon>Actinomycetes</taxon>
        <taxon>Kitasatosporales</taxon>
        <taxon>Streptomycetaceae</taxon>
        <taxon>Streptomyces</taxon>
    </lineage>
</organism>
<evidence type="ECO:0000313" key="3">
    <source>
        <dbReference type="Proteomes" id="UP001108029"/>
    </source>
</evidence>
<accession>A0A9Q3Z7Q4</accession>
<dbReference type="RefSeq" id="WP_232652665.1">
    <property type="nucleotide sequence ID" value="NZ_JAJSBI010000021.1"/>
</dbReference>
<protein>
    <recommendedName>
        <fullName evidence="4">Luciferase-like monooxygenase</fullName>
    </recommendedName>
</protein>
<name>A0A9Q3Z7Q4_9ACTN</name>
<keyword evidence="3" id="KW-1185">Reference proteome</keyword>